<dbReference type="PANTHER" id="PTHR31273:SF0">
    <property type="entry name" value="PHOSPHOKETOLASE-RELATED"/>
    <property type="match status" value="1"/>
</dbReference>
<dbReference type="EMBL" id="CP026114">
    <property type="protein sequence ID" value="AUT66367.1"/>
    <property type="molecule type" value="Genomic_DNA"/>
</dbReference>
<evidence type="ECO:0000313" key="3">
    <source>
        <dbReference type="EMBL" id="AUT66367.1"/>
    </source>
</evidence>
<dbReference type="InterPro" id="IPR005593">
    <property type="entry name" value="Xul5P/Fru6P_PKetolase"/>
</dbReference>
<evidence type="ECO:0000256" key="1">
    <source>
        <dbReference type="SAM" id="MobiDB-lite"/>
    </source>
</evidence>
<dbReference type="InterPro" id="IPR029061">
    <property type="entry name" value="THDP-binding"/>
</dbReference>
<feature type="region of interest" description="Disordered" evidence="1">
    <location>
        <begin position="136"/>
        <end position="180"/>
    </location>
</feature>
<dbReference type="InterPro" id="IPR018970">
    <property type="entry name" value="Xul5P/Fru6P_PKetolase_N"/>
</dbReference>
<sequence>MRVLYRLQIRQLPVELPFHHAVVLNPARDGAVLPILHLNGFKIANPTLLARIGKDELTDLMRGYGYEPYFVERDNPEAIHQILAATLDIVVADIHTIQRNARALPAGQRPERPHWPMIVLRTSKGWTGPKVVDGKRVPTKGHRSGIATAKSGAHSLQSRSYRRPGSLRPPKSVCASGASW</sequence>
<dbReference type="Gene3D" id="3.40.50.970">
    <property type="match status" value="1"/>
</dbReference>
<evidence type="ECO:0000313" key="4">
    <source>
        <dbReference type="Proteomes" id="UP000243502"/>
    </source>
</evidence>
<reference evidence="3 4" key="1">
    <citation type="submission" date="2018-01" db="EMBL/GenBank/DDBJ databases">
        <title>Species boundaries and ecological features among Paraburkholderia terrae DSMZ17804T, P. hospita DSMZ17164T and P. caribensis DSMZ13236T.</title>
        <authorList>
            <person name="Pratama A.A."/>
        </authorList>
    </citation>
    <scope>NUCLEOTIDE SEQUENCE [LARGE SCALE GENOMIC DNA]</scope>
    <source>
        <strain evidence="3 4">DSM 17804</strain>
    </source>
</reference>
<protein>
    <recommendedName>
        <fullName evidence="2">Xylulose 5-phosphate/Fructose 6-phosphate phosphoketolase N-terminal domain-containing protein</fullName>
    </recommendedName>
</protein>
<dbReference type="KEGG" id="pter:C2L65_42415"/>
<organism evidence="3 4">
    <name type="scientific">Paraburkholderia terrae</name>
    <dbReference type="NCBI Taxonomy" id="311230"/>
    <lineage>
        <taxon>Bacteria</taxon>
        <taxon>Pseudomonadati</taxon>
        <taxon>Pseudomonadota</taxon>
        <taxon>Betaproteobacteria</taxon>
        <taxon>Burkholderiales</taxon>
        <taxon>Burkholderiaceae</taxon>
        <taxon>Paraburkholderia</taxon>
    </lineage>
</organism>
<dbReference type="GO" id="GO:0016832">
    <property type="term" value="F:aldehyde-lyase activity"/>
    <property type="evidence" value="ECO:0007669"/>
    <property type="project" value="InterPro"/>
</dbReference>
<evidence type="ECO:0000259" key="2">
    <source>
        <dbReference type="Pfam" id="PF09364"/>
    </source>
</evidence>
<dbReference type="OrthoDB" id="9768449at2"/>
<feature type="domain" description="Xylulose 5-phosphate/Fructose 6-phosphate phosphoketolase N-terminal" evidence="2">
    <location>
        <begin position="17"/>
        <end position="139"/>
    </location>
</feature>
<dbReference type="AlphaFoldDB" id="A0A2I8F3C3"/>
<name>A0A2I8F3C3_9BURK</name>
<dbReference type="SUPFAM" id="SSF52518">
    <property type="entry name" value="Thiamin diphosphate-binding fold (THDP-binding)"/>
    <property type="match status" value="1"/>
</dbReference>
<accession>A0A2I8F3C3</accession>
<proteinExistence type="predicted"/>
<dbReference type="GO" id="GO:0005975">
    <property type="term" value="P:carbohydrate metabolic process"/>
    <property type="evidence" value="ECO:0007669"/>
    <property type="project" value="InterPro"/>
</dbReference>
<dbReference type="Proteomes" id="UP000243502">
    <property type="component" value="Chromosome 4"/>
</dbReference>
<dbReference type="Pfam" id="PF09364">
    <property type="entry name" value="XFP_N"/>
    <property type="match status" value="1"/>
</dbReference>
<gene>
    <name evidence="3" type="ORF">C2L65_42415</name>
</gene>
<dbReference type="PANTHER" id="PTHR31273">
    <property type="entry name" value="PHOSPHOKETOLASE-RELATED"/>
    <property type="match status" value="1"/>
</dbReference>